<evidence type="ECO:0000256" key="1">
    <source>
        <dbReference type="SAM" id="MobiDB-lite"/>
    </source>
</evidence>
<sequence length="108" mass="12044">MSTDRDLCFEWGEAAEGASEERRGARGRPCDREDKRLREDEPFSAVRCHQRQRTLSPTPHEHQEVCKLAVTMHVGKLRCCVSLRALSARCSQGRTGESSATDMVASAP</sequence>
<feature type="region of interest" description="Disordered" evidence="1">
    <location>
        <begin position="17"/>
        <end position="43"/>
    </location>
</feature>
<protein>
    <submittedName>
        <fullName evidence="3">Uncharacterized protein</fullName>
    </submittedName>
</protein>
<accession>A0A6T7QML1</accession>
<evidence type="ECO:0000313" key="2">
    <source>
        <dbReference type="EMBL" id="CAD8486565.1"/>
    </source>
</evidence>
<gene>
    <name evidence="2" type="ORF">HPHI1048_LOCUS11798</name>
    <name evidence="3" type="ORF">HPHI1048_LOCUS11803</name>
</gene>
<reference evidence="3" key="1">
    <citation type="submission" date="2021-01" db="EMBL/GenBank/DDBJ databases">
        <authorList>
            <person name="Corre E."/>
            <person name="Pelletier E."/>
            <person name="Niang G."/>
            <person name="Scheremetjew M."/>
            <person name="Finn R."/>
            <person name="Kale V."/>
            <person name="Holt S."/>
            <person name="Cochrane G."/>
            <person name="Meng A."/>
            <person name="Brown T."/>
            <person name="Cohen L."/>
        </authorList>
    </citation>
    <scope>NUCLEOTIDE SEQUENCE</scope>
    <source>
        <strain evidence="3">CCMP325</strain>
    </source>
</reference>
<evidence type="ECO:0000313" key="3">
    <source>
        <dbReference type="EMBL" id="CAD8486574.1"/>
    </source>
</evidence>
<organism evidence="3">
    <name type="scientific">Hanusia phi</name>
    <dbReference type="NCBI Taxonomy" id="3032"/>
    <lineage>
        <taxon>Eukaryota</taxon>
        <taxon>Cryptophyceae</taxon>
        <taxon>Pyrenomonadales</taxon>
        <taxon>Geminigeraceae</taxon>
        <taxon>Hanusia</taxon>
    </lineage>
</organism>
<proteinExistence type="predicted"/>
<feature type="compositionally biased region" description="Basic and acidic residues" evidence="1">
    <location>
        <begin position="19"/>
        <end position="41"/>
    </location>
</feature>
<dbReference type="EMBL" id="HBEO01017370">
    <property type="protein sequence ID" value="CAD8486565.1"/>
    <property type="molecule type" value="Transcribed_RNA"/>
</dbReference>
<dbReference type="AlphaFoldDB" id="A0A6T7QML1"/>
<name>A0A6T7QML1_9CRYP</name>
<dbReference type="EMBL" id="HBEO01017381">
    <property type="protein sequence ID" value="CAD8486574.1"/>
    <property type="molecule type" value="Transcribed_RNA"/>
</dbReference>